<gene>
    <name evidence="2" type="ORF">ACFQ63_38365</name>
</gene>
<sequence>MATSPEPTVAELRAHLAAQQTSATRFQADLIGSVIDFVDDYLAERAAETETATQDPTAAGRDQEDPTPNGLVRWAAYWTLERQENGTWHRVTAQSRPSTNDRPDILARYLLGREQRHQAAGATLRVRVWRDGATDSAPLAEATTSDQ</sequence>
<dbReference type="RefSeq" id="WP_386253353.1">
    <property type="nucleotide sequence ID" value="NZ_JBHTRV010000055.1"/>
</dbReference>
<proteinExistence type="predicted"/>
<organism evidence="2 3">
    <name type="scientific">Streptomyces wedmorensis</name>
    <dbReference type="NCBI Taxonomy" id="43759"/>
    <lineage>
        <taxon>Bacteria</taxon>
        <taxon>Bacillati</taxon>
        <taxon>Actinomycetota</taxon>
        <taxon>Actinomycetes</taxon>
        <taxon>Kitasatosporales</taxon>
        <taxon>Streptomycetaceae</taxon>
        <taxon>Streptomyces</taxon>
    </lineage>
</organism>
<evidence type="ECO:0000313" key="2">
    <source>
        <dbReference type="EMBL" id="MFE5985536.1"/>
    </source>
</evidence>
<dbReference type="EMBL" id="JBHTRV010000055">
    <property type="protein sequence ID" value="MFE5985536.1"/>
    <property type="molecule type" value="Genomic_DNA"/>
</dbReference>
<feature type="region of interest" description="Disordered" evidence="1">
    <location>
        <begin position="47"/>
        <end position="69"/>
    </location>
</feature>
<comment type="caution">
    <text evidence="2">The sequence shown here is derived from an EMBL/GenBank/DDBJ whole genome shotgun (WGS) entry which is preliminary data.</text>
</comment>
<protein>
    <submittedName>
        <fullName evidence="2">Uncharacterized protein</fullName>
    </submittedName>
</protein>
<reference evidence="2 3" key="1">
    <citation type="submission" date="2024-09" db="EMBL/GenBank/DDBJ databases">
        <title>The Natural Products Discovery Center: Release of the First 8490 Sequenced Strains for Exploring Actinobacteria Biosynthetic Diversity.</title>
        <authorList>
            <person name="Kalkreuter E."/>
            <person name="Kautsar S.A."/>
            <person name="Yang D."/>
            <person name="Bader C.D."/>
            <person name="Teijaro C.N."/>
            <person name="Fluegel L."/>
            <person name="Davis C.M."/>
            <person name="Simpson J.R."/>
            <person name="Lauterbach L."/>
            <person name="Steele A.D."/>
            <person name="Gui C."/>
            <person name="Meng S."/>
            <person name="Li G."/>
            <person name="Viehrig K."/>
            <person name="Ye F."/>
            <person name="Su P."/>
            <person name="Kiefer A.F."/>
            <person name="Nichols A."/>
            <person name="Cepeda A.J."/>
            <person name="Yan W."/>
            <person name="Fan B."/>
            <person name="Jiang Y."/>
            <person name="Adhikari A."/>
            <person name="Zheng C.-J."/>
            <person name="Schuster L."/>
            <person name="Cowan T.M."/>
            <person name="Smanski M.J."/>
            <person name="Chevrette M.G."/>
            <person name="De Carvalho L.P.S."/>
            <person name="Shen B."/>
        </authorList>
    </citation>
    <scope>NUCLEOTIDE SEQUENCE [LARGE SCALE GENOMIC DNA]</scope>
    <source>
        <strain evidence="2 3">NPDC056472</strain>
    </source>
</reference>
<evidence type="ECO:0000256" key="1">
    <source>
        <dbReference type="SAM" id="MobiDB-lite"/>
    </source>
</evidence>
<accession>A0ABW6J6H7</accession>
<name>A0ABW6J6H7_STRWE</name>
<keyword evidence="3" id="KW-1185">Reference proteome</keyword>
<evidence type="ECO:0000313" key="3">
    <source>
        <dbReference type="Proteomes" id="UP001600424"/>
    </source>
</evidence>
<dbReference type="Proteomes" id="UP001600424">
    <property type="component" value="Unassembled WGS sequence"/>
</dbReference>